<feature type="signal peptide" evidence="2">
    <location>
        <begin position="1"/>
        <end position="17"/>
    </location>
</feature>
<evidence type="ECO:0000313" key="4">
    <source>
        <dbReference type="Proteomes" id="UP000035352"/>
    </source>
</evidence>
<dbReference type="STRING" id="413882.AAW51_2541"/>
<gene>
    <name evidence="3" type="ORF">AAW51_2541</name>
</gene>
<dbReference type="RefSeq" id="WP_238947847.1">
    <property type="nucleotide sequence ID" value="NZ_CP011371.1"/>
</dbReference>
<organism evidence="3 4">
    <name type="scientific">Caldimonas brevitalea</name>
    <dbReference type="NCBI Taxonomy" id="413882"/>
    <lineage>
        <taxon>Bacteria</taxon>
        <taxon>Pseudomonadati</taxon>
        <taxon>Pseudomonadota</taxon>
        <taxon>Betaproteobacteria</taxon>
        <taxon>Burkholderiales</taxon>
        <taxon>Sphaerotilaceae</taxon>
        <taxon>Caldimonas</taxon>
    </lineage>
</organism>
<dbReference type="InterPro" id="IPR011990">
    <property type="entry name" value="TPR-like_helical_dom_sf"/>
</dbReference>
<dbReference type="SUPFAM" id="SSF48452">
    <property type="entry name" value="TPR-like"/>
    <property type="match status" value="2"/>
</dbReference>
<sequence length="620" mass="68909">MALAVASTLGAAAPAGAADTAARVVKDPHYGDGLFYFFQDRYFTSLTTLMVSQHFERVPQHADEAEVLRGGMLLSYGLHREAGKIFEQLIDQGAAPSVRDRAWFYLAKIRYQRGFLAEAEQALDRVEQHLPSELEEERSLLKAQLLMARADYPGAAEVLKGLTQQDGAGRYARYNLGVALIKSGDTAGGSVWLDELGRAPAANEEDRSLRDKANVALGFAALQEQRAEPARVYLERVRLASPHANKALLGFGWAAAALEQPKQALAPWTELSQRDSSDAAVLEAKIAVAYVYAELGAYGQSLQRYNEAIEAFERESTALDESIAAIRAGRLVEGLMDRNPGEEMGWFWRLRELPEMPHAGHLTQVLAGHEFQEAFKNYRDLQFLLHNLQSWQSKLGVFDDMLTHRRRAFAGRLPQILASARHSESGHAALLRRHGELEAELTRVEAEADASAFADAKQRDLLARLNRVKAGLEHAGADPELDSARERYRLAAGVLNWQLAQEFPVRLWAAKKAYQGVAAELAEAERRTEALAQAQRDEPARFERYAERIPELSRRLDALLPRVASLSGEQQRVVEDLAAAALVRQKERLAVYTTQARFAVAQLYDHAQLKQEEGNDAAQK</sequence>
<evidence type="ECO:0000256" key="2">
    <source>
        <dbReference type="SAM" id="SignalP"/>
    </source>
</evidence>
<keyword evidence="4" id="KW-1185">Reference proteome</keyword>
<dbReference type="PATRIC" id="fig|413882.6.peg.2655"/>
<accession>A0A0G3BIL6</accession>
<evidence type="ECO:0000313" key="3">
    <source>
        <dbReference type="EMBL" id="AKJ29232.1"/>
    </source>
</evidence>
<keyword evidence="1" id="KW-0175">Coiled coil</keyword>
<feature type="coiled-coil region" evidence="1">
    <location>
        <begin position="295"/>
        <end position="322"/>
    </location>
</feature>
<dbReference type="KEGG" id="pbh:AAW51_2541"/>
<feature type="chain" id="PRO_5005183911" evidence="2">
    <location>
        <begin position="18"/>
        <end position="620"/>
    </location>
</feature>
<keyword evidence="2" id="KW-0732">Signal</keyword>
<reference evidence="3 4" key="1">
    <citation type="submission" date="2015-05" db="EMBL/GenBank/DDBJ databases">
        <authorList>
            <person name="Tang B."/>
            <person name="Yu Y."/>
        </authorList>
    </citation>
    <scope>NUCLEOTIDE SEQUENCE [LARGE SCALE GENOMIC DNA]</scope>
    <source>
        <strain evidence="3 4">DSM 7029</strain>
    </source>
</reference>
<protein>
    <submittedName>
        <fullName evidence="3">Uncharacterized protein</fullName>
    </submittedName>
</protein>
<dbReference type="Proteomes" id="UP000035352">
    <property type="component" value="Chromosome"/>
</dbReference>
<evidence type="ECO:0000256" key="1">
    <source>
        <dbReference type="SAM" id="Coils"/>
    </source>
</evidence>
<dbReference type="EMBL" id="CP011371">
    <property type="protein sequence ID" value="AKJ29232.1"/>
    <property type="molecule type" value="Genomic_DNA"/>
</dbReference>
<proteinExistence type="predicted"/>
<dbReference type="AlphaFoldDB" id="A0A0G3BIL6"/>
<dbReference type="Gene3D" id="1.25.40.10">
    <property type="entry name" value="Tetratricopeptide repeat domain"/>
    <property type="match status" value="2"/>
</dbReference>
<name>A0A0G3BIL6_9BURK</name>